<feature type="domain" description="Trimeric autotransporter adhesin YadA-like stalk" evidence="14">
    <location>
        <begin position="1403"/>
        <end position="1443"/>
    </location>
</feature>
<evidence type="ECO:0000259" key="14">
    <source>
        <dbReference type="Pfam" id="PF05662"/>
    </source>
</evidence>
<dbReference type="Gene3D" id="2.60.40.4050">
    <property type="match status" value="1"/>
</dbReference>
<keyword evidence="6 12" id="KW-0812">Transmembrane</keyword>
<name>A0A2U8I6Q0_9GAMM</name>
<dbReference type="InterPro" id="IPR008635">
    <property type="entry name" value="Coiled_stalk_dom"/>
</dbReference>
<dbReference type="InterPro" id="IPR005594">
    <property type="entry name" value="YadA_C"/>
</dbReference>
<evidence type="ECO:0000259" key="15">
    <source>
        <dbReference type="Pfam" id="PF13018"/>
    </source>
</evidence>
<feature type="domain" description="Trimeric autotransporter adhesin YadA-like stalk" evidence="14">
    <location>
        <begin position="1541"/>
        <end position="1572"/>
    </location>
</feature>
<keyword evidence="12" id="KW-1133">Transmembrane helix</keyword>
<dbReference type="Pfam" id="PF05662">
    <property type="entry name" value="YadA_stalk"/>
    <property type="match status" value="12"/>
</dbReference>
<proteinExistence type="inferred from homology"/>
<dbReference type="SUPFAM" id="SSF54523">
    <property type="entry name" value="Pili subunits"/>
    <property type="match status" value="1"/>
</dbReference>
<dbReference type="Gene3D" id="2.150.10.10">
    <property type="entry name" value="Serralysin-like metalloprotease, C-terminal"/>
    <property type="match status" value="3"/>
</dbReference>
<evidence type="ECO:0000313" key="16">
    <source>
        <dbReference type="EMBL" id="AWK14777.1"/>
    </source>
</evidence>
<dbReference type="InterPro" id="IPR045584">
    <property type="entry name" value="Pilin-like"/>
</dbReference>
<reference evidence="16 17" key="1">
    <citation type="submission" date="2017-05" db="EMBL/GenBank/DDBJ databases">
        <title>Genome sequence of Candidatus Fukatsuia symbiotica and Candidatus Hamiltonella defensa from Acyrthosiphon pisum strain 5D.</title>
        <authorList>
            <person name="Patel V.A."/>
            <person name="Chevignon G."/>
            <person name="Russell J.A."/>
            <person name="Oliver K.M."/>
        </authorList>
    </citation>
    <scope>NUCLEOTIDE SEQUENCE [LARGE SCALE GENOMIC DNA]</scope>
    <source>
        <strain evidence="16 17">5D</strain>
    </source>
</reference>
<feature type="domain" description="Trimeric autotransporter adhesin YadA-like stalk" evidence="14">
    <location>
        <begin position="330"/>
        <end position="373"/>
    </location>
</feature>
<keyword evidence="17" id="KW-1185">Reference proteome</keyword>
<dbReference type="Proteomes" id="UP000261875">
    <property type="component" value="Chromosome"/>
</dbReference>
<dbReference type="SUPFAM" id="SSF101967">
    <property type="entry name" value="Adhesin YadA, collagen-binding domain"/>
    <property type="match status" value="3"/>
</dbReference>
<keyword evidence="5" id="KW-1134">Transmembrane beta strand</keyword>
<dbReference type="KEGG" id="fsm:CCS41_10315"/>
<dbReference type="GO" id="GO:0009986">
    <property type="term" value="C:cell surface"/>
    <property type="evidence" value="ECO:0007669"/>
    <property type="project" value="UniProtKB-SubCell"/>
</dbReference>
<evidence type="ECO:0000256" key="7">
    <source>
        <dbReference type="ARBA" id="ARBA00022729"/>
    </source>
</evidence>
<sequence>MNRIYKIVWHGSLGCWIAASELAKASGKKGKKKLWVYRLIIGLFLSGIVFGSYAANSGQRIEAANGALVIDGGVPESASTKTDATGHMGKGGAQGKTLAGVAIGSRAQGYFGSVAIGDDPSANSVYGVAIGSGVSIDRRGSGDADSDVGRTFGDKDTKGPSERAVSIGSGVWVKQSFGGISVGNEASVNNSTKGIAIGNGAKVDSSVGSVAIGSEARVDGFANSVALGSGSIVHQDKTVSIGTLTNPRKLTSLAKGTVSNSSTEAVNGSQFFQLEQEVTKNANSIRTHRSEVDSGLFGIVQQDVITQEITVAGRKTGRQVSLLGTSGTRKLTGVMEGILNANSSDAVNGSQLFATNGEVTKNTRSITQNAADVSTLTTNINAGSVGLVRQNPSSKAVTVAATSAGNQISFAGTAGSRMLTGVGEGVLSVSSTDAVNGSQLFSTNTAVTINTEGIERNTLEVKKNTARSRTNSDTILDNASSIRLNNDAVSQLKVDIGKGAIGLVQQTPVTGVITVAADSGGDNISLKGKTGERRLSGIKAGELSTVSTDAVSGSQLFATDTNVTGNLNNIRRLISNLHQGAIGLVQQDGTTKVVTVAATQAGNQVSFAGSAGTRKLTGVTQGDITADSSDAINGAQLFTTNKNIVKNSDDIAKSTKDIVESAQKITENVNTISKLTRDISQGTIGLVLQDPSSKAITVAADSAGTQISFTSNTGAARTLSGIKAGTLSISSSDAVNGAQLFATNENVTRNVRDIGEGAKKITENAAAVSTLTNNISQGAIGLVRQDPLSNVITIAADRAGEQVSFAGNAGVARRLNGLKSAELSTSSSDAVNGAQLFATNENVAKNSQSVAKNISDITQHEGKIAQNSADIRSNASGITQNADKITQHEGKTAQNSADIRSNASGITQNADKITQHEGKIAQNSADIRLNTSGVTQNADKITQHEGKIAQNSADIRSNTSGITQNADKITQHAGKIAQNSADIRSNTSGITQNADKITQHAGKIAQNSTDIRLNASGITQNADKITQHEGKIAQNSTDIRLNASGITQNADKITQHEGKIAQNSTDIRSNTSGITQNTGEIRTLTNNISQGSIGLVQQDTPTNTITVAATNSGDKVSIVGTSGVRTLNGLKDGELSASSSDAVNGSQLFATNTDIAKNADDINKFSNSVIKGASGLVRQKSPTDIITVASESAGDQVSLAGKTGSRKLSDLKDGVLSIDSSDAVNGSQLFTVNQNVAKNTGNIVQNAADIVENAGKIVQNSESISKLTTDISEGVVGLVQQNSPIATITVAAMKGGEQISFAGQSGSRILTRVKRGALSTTSTDAINGSQLLTTNNEVEKNADGIEQLREEIMNGSIGLLLDNPKHGGWSTDSNSTRKTRSITLAAGHVAEEVSIEGKNGERRLIGVAPGELSPTSVDAVNGSQLLKTNNELMQNANNIAAIANSFGGGAMIDPTEDKFVSPSYIVQNREVNNVGDALSMLNDVVVLNSSDIAALKAGRNKYPSNTMTQLVREDASSKKITVGKLTGGKSVDITGTEGVRRISGVKAGVADNDAVNLEQLNKTLADMRSANDHSVNRAIKKLDNRLDQVKNKLTAGIASSMAMAGIPQAYVPDSSLLGAAVASYRGGSAIAIGVSTVSESGKWITKLQSSNNTQKDFGVSLGIGYQW</sequence>
<feature type="domain" description="Trimeric autotransporter adhesin YadA-like C-terminal membrane anchor" evidence="13">
    <location>
        <begin position="1607"/>
        <end position="1667"/>
    </location>
</feature>
<dbReference type="EMBL" id="CP021659">
    <property type="protein sequence ID" value="AWK14777.1"/>
    <property type="molecule type" value="Genomic_DNA"/>
</dbReference>
<keyword evidence="9 12" id="KW-0472">Membrane</keyword>
<dbReference type="RefSeq" id="WP_119797562.1">
    <property type="nucleotide sequence ID" value="NZ_JAXAWC010000001.1"/>
</dbReference>
<evidence type="ECO:0000313" key="17">
    <source>
        <dbReference type="Proteomes" id="UP000261875"/>
    </source>
</evidence>
<evidence type="ECO:0000256" key="10">
    <source>
        <dbReference type="ARBA" id="ARBA00023237"/>
    </source>
</evidence>
<evidence type="ECO:0000256" key="12">
    <source>
        <dbReference type="SAM" id="Phobius"/>
    </source>
</evidence>
<feature type="region of interest" description="Disordered" evidence="11">
    <location>
        <begin position="139"/>
        <end position="163"/>
    </location>
</feature>
<evidence type="ECO:0008006" key="18">
    <source>
        <dbReference type="Google" id="ProtNLM"/>
    </source>
</evidence>
<evidence type="ECO:0000256" key="11">
    <source>
        <dbReference type="SAM" id="MobiDB-lite"/>
    </source>
</evidence>
<dbReference type="STRING" id="1878942.GCA_900128755_01285"/>
<evidence type="ECO:0000256" key="2">
    <source>
        <dbReference type="ARBA" id="ARBA00004442"/>
    </source>
</evidence>
<dbReference type="Gene3D" id="3.30.1300.30">
    <property type="entry name" value="GSPII I/J protein-like"/>
    <property type="match status" value="1"/>
</dbReference>
<evidence type="ECO:0000259" key="13">
    <source>
        <dbReference type="Pfam" id="PF03895"/>
    </source>
</evidence>
<evidence type="ECO:0000256" key="9">
    <source>
        <dbReference type="ARBA" id="ARBA00023136"/>
    </source>
</evidence>
<evidence type="ECO:0000256" key="4">
    <source>
        <dbReference type="ARBA" id="ARBA00022448"/>
    </source>
</evidence>
<feature type="domain" description="Trimeric autotransporter adhesin YadA-like stalk" evidence="14">
    <location>
        <begin position="536"/>
        <end position="576"/>
    </location>
</feature>
<keyword evidence="4" id="KW-0813">Transport</keyword>
<dbReference type="OrthoDB" id="1631723at2"/>
<dbReference type="Gene3D" id="1.20.5.170">
    <property type="match status" value="8"/>
</dbReference>
<accession>A0A2U8I6Q0</accession>
<feature type="domain" description="Trimeric autotransporter adhesin YadA-like stalk" evidence="14">
    <location>
        <begin position="1131"/>
        <end position="1169"/>
    </location>
</feature>
<feature type="compositionally biased region" description="Basic and acidic residues" evidence="11">
    <location>
        <begin position="152"/>
        <end position="161"/>
    </location>
</feature>
<keyword evidence="10" id="KW-0998">Cell outer membrane</keyword>
<protein>
    <recommendedName>
        <fullName evidence="18">Adhesin</fullName>
    </recommendedName>
</protein>
<dbReference type="Gene3D" id="1.20.5.340">
    <property type="match status" value="3"/>
</dbReference>
<gene>
    <name evidence="16" type="ORF">CCS41_10315</name>
</gene>
<feature type="domain" description="Trimeric autotransporter adhesin YadA-like stalk" evidence="14">
    <location>
        <begin position="615"/>
        <end position="655"/>
    </location>
</feature>
<feature type="domain" description="Trimeric autotransporter adhesin YadA-like stalk" evidence="14">
    <location>
        <begin position="1318"/>
        <end position="1345"/>
    </location>
</feature>
<evidence type="ECO:0000256" key="8">
    <source>
        <dbReference type="ARBA" id="ARBA00022927"/>
    </source>
</evidence>
<feature type="domain" description="Trimeric autotransporter adhesin YadA-like stalk" evidence="14">
    <location>
        <begin position="420"/>
        <end position="454"/>
    </location>
</feature>
<feature type="domain" description="Trimeric autotransporter adhesin YadA-like stalk" evidence="14">
    <location>
        <begin position="720"/>
        <end position="758"/>
    </location>
</feature>
<feature type="domain" description="Trimeric autotransporter adhesin YadA-like stalk" evidence="14">
    <location>
        <begin position="827"/>
        <end position="857"/>
    </location>
</feature>
<dbReference type="GO" id="GO:0015031">
    <property type="term" value="P:protein transport"/>
    <property type="evidence" value="ECO:0007669"/>
    <property type="project" value="UniProtKB-KW"/>
</dbReference>
<dbReference type="InterPro" id="IPR011049">
    <property type="entry name" value="Serralysin-like_metalloprot_C"/>
</dbReference>
<evidence type="ECO:0000256" key="5">
    <source>
        <dbReference type="ARBA" id="ARBA00022452"/>
    </source>
</evidence>
<keyword evidence="7" id="KW-0732">Signal</keyword>
<dbReference type="Pfam" id="PF03895">
    <property type="entry name" value="YadA_anchor"/>
    <property type="match status" value="1"/>
</dbReference>
<feature type="domain" description="ESPR" evidence="15">
    <location>
        <begin position="1"/>
        <end position="32"/>
    </location>
</feature>
<comment type="subcellular location">
    <subcellularLocation>
        <location evidence="2">Cell outer membrane</location>
    </subcellularLocation>
    <subcellularLocation>
        <location evidence="1">Cell surface</location>
    </subcellularLocation>
</comment>
<dbReference type="InterPro" id="IPR024973">
    <property type="entry name" value="ESPR"/>
</dbReference>
<organism evidence="16 17">
    <name type="scientific">Candidatus Fukatsuia symbiotica</name>
    <dbReference type="NCBI Taxonomy" id="1878942"/>
    <lineage>
        <taxon>Bacteria</taxon>
        <taxon>Pseudomonadati</taxon>
        <taxon>Pseudomonadota</taxon>
        <taxon>Gammaproteobacteria</taxon>
        <taxon>Enterobacterales</taxon>
        <taxon>Yersiniaceae</taxon>
        <taxon>Candidatus Fukatsuia</taxon>
    </lineage>
</organism>
<dbReference type="Pfam" id="PF13018">
    <property type="entry name" value="ESPR"/>
    <property type="match status" value="1"/>
</dbReference>
<feature type="transmembrane region" description="Helical" evidence="12">
    <location>
        <begin position="34"/>
        <end position="55"/>
    </location>
</feature>
<feature type="domain" description="Trimeric autotransporter adhesin YadA-like stalk" evidence="14">
    <location>
        <begin position="250"/>
        <end position="285"/>
    </location>
</feature>
<evidence type="ECO:0000256" key="6">
    <source>
        <dbReference type="ARBA" id="ARBA00022692"/>
    </source>
</evidence>
<comment type="similarity">
    <text evidence="3">Belongs to the autotransporter-2 (AT-2) (TC 1.B.40) family.</text>
</comment>
<evidence type="ECO:0000256" key="1">
    <source>
        <dbReference type="ARBA" id="ARBA00004241"/>
    </source>
</evidence>
<evidence type="ECO:0000256" key="3">
    <source>
        <dbReference type="ARBA" id="ARBA00005848"/>
    </source>
</evidence>
<feature type="domain" description="Trimeric autotransporter adhesin YadA-like stalk" evidence="14">
    <location>
        <begin position="1212"/>
        <end position="1249"/>
    </location>
</feature>
<dbReference type="GO" id="GO:0009279">
    <property type="term" value="C:cell outer membrane"/>
    <property type="evidence" value="ECO:0007669"/>
    <property type="project" value="UniProtKB-SubCell"/>
</dbReference>
<keyword evidence="8" id="KW-0653">Protein transport</keyword>